<accession>A0A9E8SE77</accession>
<feature type="transmembrane region" description="Helical" evidence="7">
    <location>
        <begin position="61"/>
        <end position="80"/>
    </location>
</feature>
<keyword evidence="4 7" id="KW-1133">Transmembrane helix</keyword>
<sequence>MKIKLLLSFLVFFMAVTTASASFPVKRATTSVESTTTVSTNDSDVEAMTSPAVMVKRADKMLIALLLWLFLGGFAAHRWYLGSPIGWNILFILTLGGLGVWWIIDGIDIITEKYPGL</sequence>
<evidence type="ECO:0000259" key="9">
    <source>
        <dbReference type="Pfam" id="PF05154"/>
    </source>
</evidence>
<feature type="transmembrane region" description="Helical" evidence="7">
    <location>
        <begin position="87"/>
        <end position="104"/>
    </location>
</feature>
<feature type="domain" description="TM2" evidence="9">
    <location>
        <begin position="60"/>
        <end position="107"/>
    </location>
</feature>
<feature type="signal peptide" evidence="8">
    <location>
        <begin position="1"/>
        <end position="21"/>
    </location>
</feature>
<gene>
    <name evidence="10" type="ORF">N7U66_04455</name>
</gene>
<dbReference type="RefSeq" id="WP_267677488.1">
    <property type="nucleotide sequence ID" value="NZ_CP113088.1"/>
</dbReference>
<evidence type="ECO:0000313" key="11">
    <source>
        <dbReference type="Proteomes" id="UP001164705"/>
    </source>
</evidence>
<reference evidence="10" key="1">
    <citation type="submission" date="2022-11" db="EMBL/GenBank/DDBJ databases">
        <title>Lacinutrix neustonica HL-RS19T sp. nov., isolated from the surface microlayer sample of brackish Lake Shihwa.</title>
        <authorList>
            <person name="Choi J.Y."/>
            <person name="Hwang C.Y."/>
        </authorList>
    </citation>
    <scope>NUCLEOTIDE SEQUENCE</scope>
    <source>
        <strain evidence="10">HL-RS19</strain>
    </source>
</reference>
<evidence type="ECO:0000256" key="4">
    <source>
        <dbReference type="ARBA" id="ARBA00022989"/>
    </source>
</evidence>
<evidence type="ECO:0000256" key="5">
    <source>
        <dbReference type="ARBA" id="ARBA00023136"/>
    </source>
</evidence>
<dbReference type="InterPro" id="IPR007829">
    <property type="entry name" value="TM2"/>
</dbReference>
<feature type="chain" id="PRO_5038608040" evidence="8">
    <location>
        <begin position="22"/>
        <end position="117"/>
    </location>
</feature>
<dbReference type="Pfam" id="PF05154">
    <property type="entry name" value="TM2"/>
    <property type="match status" value="1"/>
</dbReference>
<proteinExistence type="predicted"/>
<dbReference type="AlphaFoldDB" id="A0A9E8SE77"/>
<evidence type="ECO:0000256" key="7">
    <source>
        <dbReference type="SAM" id="Phobius"/>
    </source>
</evidence>
<name>A0A9E8SE77_9FLAO</name>
<evidence type="ECO:0000256" key="2">
    <source>
        <dbReference type="ARBA" id="ARBA00022692"/>
    </source>
</evidence>
<dbReference type="EMBL" id="CP113088">
    <property type="protein sequence ID" value="WAC02886.1"/>
    <property type="molecule type" value="Genomic_DNA"/>
</dbReference>
<protein>
    <submittedName>
        <fullName evidence="10">NINE protein</fullName>
    </submittedName>
</protein>
<evidence type="ECO:0000313" key="10">
    <source>
        <dbReference type="EMBL" id="WAC02886.1"/>
    </source>
</evidence>
<dbReference type="GO" id="GO:0016020">
    <property type="term" value="C:membrane"/>
    <property type="evidence" value="ECO:0007669"/>
    <property type="project" value="UniProtKB-SubCell"/>
</dbReference>
<keyword evidence="5 7" id="KW-0472">Membrane</keyword>
<keyword evidence="3 8" id="KW-0732">Signal</keyword>
<evidence type="ECO:0000256" key="3">
    <source>
        <dbReference type="ARBA" id="ARBA00022729"/>
    </source>
</evidence>
<keyword evidence="6" id="KW-0325">Glycoprotein</keyword>
<comment type="subcellular location">
    <subcellularLocation>
        <location evidence="1">Membrane</location>
        <topology evidence="1">Multi-pass membrane protein</topology>
    </subcellularLocation>
</comment>
<dbReference type="Proteomes" id="UP001164705">
    <property type="component" value="Chromosome"/>
</dbReference>
<evidence type="ECO:0000256" key="1">
    <source>
        <dbReference type="ARBA" id="ARBA00004141"/>
    </source>
</evidence>
<evidence type="ECO:0000256" key="8">
    <source>
        <dbReference type="SAM" id="SignalP"/>
    </source>
</evidence>
<dbReference type="PANTHER" id="PTHR21016">
    <property type="entry name" value="BETA-AMYLOID BINDING PROTEIN-RELATED"/>
    <property type="match status" value="1"/>
</dbReference>
<dbReference type="KEGG" id="lnu:N7U66_04455"/>
<keyword evidence="2 7" id="KW-0812">Transmembrane</keyword>
<organism evidence="10 11">
    <name type="scientific">Lacinutrix neustonica</name>
    <dbReference type="NCBI Taxonomy" id="2980107"/>
    <lineage>
        <taxon>Bacteria</taxon>
        <taxon>Pseudomonadati</taxon>
        <taxon>Bacteroidota</taxon>
        <taxon>Flavobacteriia</taxon>
        <taxon>Flavobacteriales</taxon>
        <taxon>Flavobacteriaceae</taxon>
        <taxon>Lacinutrix</taxon>
    </lineage>
</organism>
<keyword evidence="11" id="KW-1185">Reference proteome</keyword>
<evidence type="ECO:0000256" key="6">
    <source>
        <dbReference type="ARBA" id="ARBA00023180"/>
    </source>
</evidence>
<dbReference type="InterPro" id="IPR050932">
    <property type="entry name" value="TM2D1-3-like"/>
</dbReference>
<dbReference type="PANTHER" id="PTHR21016:SF7">
    <property type="entry name" value="TM2 DOMAIN-CONTAINING PROTEIN 3"/>
    <property type="match status" value="1"/>
</dbReference>